<dbReference type="InterPro" id="IPR056947">
    <property type="entry name" value="Pepco_dom"/>
</dbReference>
<evidence type="ECO:0000259" key="2">
    <source>
        <dbReference type="Pfam" id="PF24393"/>
    </source>
</evidence>
<evidence type="ECO:0000313" key="3">
    <source>
        <dbReference type="EMBL" id="MBW4660446.1"/>
    </source>
</evidence>
<proteinExistence type="predicted"/>
<dbReference type="Proteomes" id="UP000757435">
    <property type="component" value="Unassembled WGS sequence"/>
</dbReference>
<name>A0A951QCX1_9CYAN</name>
<dbReference type="EMBL" id="JAHHHD010000021">
    <property type="protein sequence ID" value="MBW4660446.1"/>
    <property type="molecule type" value="Genomic_DNA"/>
</dbReference>
<dbReference type="AlphaFoldDB" id="A0A951QCX1"/>
<comment type="caution">
    <text evidence="3">The sequence shown here is derived from an EMBL/GenBank/DDBJ whole genome shotgun (WGS) entry which is preliminary data.</text>
</comment>
<accession>A0A951QCX1</accession>
<evidence type="ECO:0000313" key="4">
    <source>
        <dbReference type="Proteomes" id="UP000757435"/>
    </source>
</evidence>
<feature type="region of interest" description="Disordered" evidence="1">
    <location>
        <begin position="18"/>
        <end position="41"/>
    </location>
</feature>
<feature type="domain" description="Pepco" evidence="2">
    <location>
        <begin position="7"/>
        <end position="90"/>
    </location>
</feature>
<sequence>MVDESTVWIVTEVEVTETTETTEVQRGGRGSEDTGGGFGQRVKERVTTLVRKPVAVPKEVLKRQMKGLLQVVTELFNQSQVDPDQVELDQANPAQASLANPPGMVLDEVELSIEVNGEGQISIVGNSAKTGQKGAIKLKFKRVSPTDG</sequence>
<dbReference type="Pfam" id="PF24393">
    <property type="entry name" value="Pepco"/>
    <property type="match status" value="2"/>
</dbReference>
<reference evidence="3" key="1">
    <citation type="submission" date="2021-05" db="EMBL/GenBank/DDBJ databases">
        <authorList>
            <person name="Pietrasiak N."/>
            <person name="Ward R."/>
            <person name="Stajich J.E."/>
            <person name="Kurbessoian T."/>
        </authorList>
    </citation>
    <scope>NUCLEOTIDE SEQUENCE</scope>
    <source>
        <strain evidence="3">UHER 2000/2452</strain>
    </source>
</reference>
<feature type="domain" description="Pepco" evidence="2">
    <location>
        <begin position="97"/>
        <end position="142"/>
    </location>
</feature>
<evidence type="ECO:0000256" key="1">
    <source>
        <dbReference type="SAM" id="MobiDB-lite"/>
    </source>
</evidence>
<reference evidence="3" key="2">
    <citation type="journal article" date="2022" name="Microbiol. Resour. Announc.">
        <title>Metagenome Sequencing to Explore Phylogenomics of Terrestrial Cyanobacteria.</title>
        <authorList>
            <person name="Ward R.D."/>
            <person name="Stajich J.E."/>
            <person name="Johansen J.R."/>
            <person name="Huntemann M."/>
            <person name="Clum A."/>
            <person name="Foster B."/>
            <person name="Foster B."/>
            <person name="Roux S."/>
            <person name="Palaniappan K."/>
            <person name="Varghese N."/>
            <person name="Mukherjee S."/>
            <person name="Reddy T.B.K."/>
            <person name="Daum C."/>
            <person name="Copeland A."/>
            <person name="Chen I.A."/>
            <person name="Ivanova N.N."/>
            <person name="Kyrpides N.C."/>
            <person name="Shapiro N."/>
            <person name="Eloe-Fadrosh E.A."/>
            <person name="Pietrasiak N."/>
        </authorList>
    </citation>
    <scope>NUCLEOTIDE SEQUENCE</scope>
    <source>
        <strain evidence="3">UHER 2000/2452</strain>
    </source>
</reference>
<gene>
    <name evidence="3" type="ORF">KME15_17370</name>
</gene>
<organism evidence="3 4">
    <name type="scientific">Drouetiella hepatica Uher 2000/2452</name>
    <dbReference type="NCBI Taxonomy" id="904376"/>
    <lineage>
        <taxon>Bacteria</taxon>
        <taxon>Bacillati</taxon>
        <taxon>Cyanobacteriota</taxon>
        <taxon>Cyanophyceae</taxon>
        <taxon>Oculatellales</taxon>
        <taxon>Oculatellaceae</taxon>
        <taxon>Drouetiella</taxon>
    </lineage>
</organism>
<protein>
    <recommendedName>
        <fullName evidence="2">Pepco domain-containing protein</fullName>
    </recommendedName>
</protein>